<evidence type="ECO:0000256" key="7">
    <source>
        <dbReference type="SAM" id="Phobius"/>
    </source>
</evidence>
<evidence type="ECO:0000259" key="8">
    <source>
        <dbReference type="SMART" id="SM00829"/>
    </source>
</evidence>
<evidence type="ECO:0000256" key="3">
    <source>
        <dbReference type="ARBA" id="ARBA00022833"/>
    </source>
</evidence>
<feature type="domain" description="Enoyl reductase (ER)" evidence="8">
    <location>
        <begin position="18"/>
        <end position="372"/>
    </location>
</feature>
<dbReference type="CDD" id="cd08281">
    <property type="entry name" value="liver_ADH_like1"/>
    <property type="match status" value="1"/>
</dbReference>
<dbReference type="GO" id="GO:0051903">
    <property type="term" value="F:S-(hydroxymethyl)glutathione dehydrogenase [NAD(P)+] activity"/>
    <property type="evidence" value="ECO:0007669"/>
    <property type="project" value="TreeGrafter"/>
</dbReference>
<comment type="cofactor">
    <cofactor evidence="1 6">
        <name>Zn(2+)</name>
        <dbReference type="ChEBI" id="CHEBI:29105"/>
    </cofactor>
</comment>
<evidence type="ECO:0000256" key="1">
    <source>
        <dbReference type="ARBA" id="ARBA00001947"/>
    </source>
</evidence>
<sequence length="374" mass="39010">METRAAVLRAMQRPRPYGASRPLSIEEVTLDPPGRGEVLVRIRAAGLCHSDLSTINGDRPRPLPMVLGHEAAGEVVEVGEGIDDLDVGDHVVFSFAPNCGTCAFCLSGDAALCQPGAAANTAGHLLGGGMRLHRGDETVYHHIGVSGFAEHAVASRRSLTRIDPDLPFHIAALFGCAVLTGVGAVVHTGELRLGQSVLVVGLGGVGLAAVLGAIGGGARQVIAADIDAVKLETAKAMGATHVVNSGDDDAIEQVRHISGGGVNLAAEFAGVAPALEFAFECTRRGGTTVTSGLPHPDVRLAISPTRMVAEQRTLKGSYLGGHVPSLDVPEYIALYQAGRLPVDRLLTHRIKLDEINEGFERLASGQAIRQIIDL</sequence>
<dbReference type="Pfam" id="PF08240">
    <property type="entry name" value="ADH_N"/>
    <property type="match status" value="1"/>
</dbReference>
<dbReference type="AlphaFoldDB" id="A0A1I1N291"/>
<evidence type="ECO:0000256" key="6">
    <source>
        <dbReference type="RuleBase" id="RU361277"/>
    </source>
</evidence>
<gene>
    <name evidence="9" type="ORF">SAMN05421848_3283</name>
</gene>
<feature type="transmembrane region" description="Helical" evidence="7">
    <location>
        <begin position="193"/>
        <end position="214"/>
    </location>
</feature>
<dbReference type="Gene3D" id="3.40.50.720">
    <property type="entry name" value="NAD(P)-binding Rossmann-like Domain"/>
    <property type="match status" value="1"/>
</dbReference>
<name>A0A1I1N291_9GAMM</name>
<dbReference type="InterPro" id="IPR013154">
    <property type="entry name" value="ADH-like_N"/>
</dbReference>
<keyword evidence="7" id="KW-1133">Transmembrane helix</keyword>
<dbReference type="InterPro" id="IPR011032">
    <property type="entry name" value="GroES-like_sf"/>
</dbReference>
<dbReference type="PROSITE" id="PS00059">
    <property type="entry name" value="ADH_ZINC"/>
    <property type="match status" value="1"/>
</dbReference>
<keyword evidence="10" id="KW-1185">Reference proteome</keyword>
<evidence type="ECO:0000313" key="9">
    <source>
        <dbReference type="EMBL" id="SFC91466.1"/>
    </source>
</evidence>
<dbReference type="InterPro" id="IPR020843">
    <property type="entry name" value="ER"/>
</dbReference>
<dbReference type="GO" id="GO:0008270">
    <property type="term" value="F:zinc ion binding"/>
    <property type="evidence" value="ECO:0007669"/>
    <property type="project" value="InterPro"/>
</dbReference>
<keyword evidence="3 6" id="KW-0862">Zinc</keyword>
<dbReference type="PANTHER" id="PTHR43880">
    <property type="entry name" value="ALCOHOL DEHYDROGENASE"/>
    <property type="match status" value="1"/>
</dbReference>
<dbReference type="InterPro" id="IPR036291">
    <property type="entry name" value="NAD(P)-bd_dom_sf"/>
</dbReference>
<evidence type="ECO:0000256" key="4">
    <source>
        <dbReference type="ARBA" id="ARBA00023002"/>
    </source>
</evidence>
<evidence type="ECO:0000313" key="10">
    <source>
        <dbReference type="Proteomes" id="UP000199046"/>
    </source>
</evidence>
<dbReference type="Gene3D" id="3.90.180.10">
    <property type="entry name" value="Medium-chain alcohol dehydrogenases, catalytic domain"/>
    <property type="match status" value="1"/>
</dbReference>
<dbReference type="SMART" id="SM00829">
    <property type="entry name" value="PKS_ER"/>
    <property type="match status" value="1"/>
</dbReference>
<dbReference type="Pfam" id="PF00107">
    <property type="entry name" value="ADH_zinc_N"/>
    <property type="match status" value="1"/>
</dbReference>
<dbReference type="Proteomes" id="UP000199046">
    <property type="component" value="Unassembled WGS sequence"/>
</dbReference>
<dbReference type="OrthoDB" id="9770544at2"/>
<keyword evidence="7" id="KW-0812">Transmembrane</keyword>
<dbReference type="SUPFAM" id="SSF51735">
    <property type="entry name" value="NAD(P)-binding Rossmann-fold domains"/>
    <property type="match status" value="1"/>
</dbReference>
<keyword evidence="4" id="KW-0560">Oxidoreductase</keyword>
<feature type="transmembrane region" description="Helical" evidence="7">
    <location>
        <begin position="166"/>
        <end position="187"/>
    </location>
</feature>
<keyword evidence="7" id="KW-0472">Membrane</keyword>
<dbReference type="RefSeq" id="WP_090136217.1">
    <property type="nucleotide sequence ID" value="NZ_FOLY01000010.1"/>
</dbReference>
<dbReference type="InterPro" id="IPR002328">
    <property type="entry name" value="ADH_Zn_CS"/>
</dbReference>
<dbReference type="SUPFAM" id="SSF50129">
    <property type="entry name" value="GroES-like"/>
    <property type="match status" value="2"/>
</dbReference>
<protein>
    <submittedName>
        <fullName evidence="9">Alcohol dehydrogenase</fullName>
    </submittedName>
</protein>
<comment type="similarity">
    <text evidence="6">Belongs to the zinc-containing alcohol dehydrogenase family.</text>
</comment>
<keyword evidence="2 6" id="KW-0479">Metal-binding</keyword>
<dbReference type="GO" id="GO:0005829">
    <property type="term" value="C:cytosol"/>
    <property type="evidence" value="ECO:0007669"/>
    <property type="project" value="TreeGrafter"/>
</dbReference>
<dbReference type="EMBL" id="FOLY01000010">
    <property type="protein sequence ID" value="SFC91466.1"/>
    <property type="molecule type" value="Genomic_DNA"/>
</dbReference>
<dbReference type="FunFam" id="3.40.50.720:FF:000003">
    <property type="entry name" value="S-(hydroxymethyl)glutathione dehydrogenase"/>
    <property type="match status" value="1"/>
</dbReference>
<evidence type="ECO:0000256" key="2">
    <source>
        <dbReference type="ARBA" id="ARBA00022723"/>
    </source>
</evidence>
<dbReference type="STRING" id="402385.SAMN05421848_3283"/>
<organism evidence="9 10">
    <name type="scientific">Kushneria avicenniae</name>
    <dbReference type="NCBI Taxonomy" id="402385"/>
    <lineage>
        <taxon>Bacteria</taxon>
        <taxon>Pseudomonadati</taxon>
        <taxon>Pseudomonadota</taxon>
        <taxon>Gammaproteobacteria</taxon>
        <taxon>Oceanospirillales</taxon>
        <taxon>Halomonadaceae</taxon>
        <taxon>Kushneria</taxon>
    </lineage>
</organism>
<dbReference type="PANTHER" id="PTHR43880:SF12">
    <property type="entry name" value="ALCOHOL DEHYDROGENASE CLASS-3"/>
    <property type="match status" value="1"/>
</dbReference>
<evidence type="ECO:0000256" key="5">
    <source>
        <dbReference type="ARBA" id="ARBA00023027"/>
    </source>
</evidence>
<dbReference type="InterPro" id="IPR013149">
    <property type="entry name" value="ADH-like_C"/>
</dbReference>
<dbReference type="GO" id="GO:0046294">
    <property type="term" value="P:formaldehyde catabolic process"/>
    <property type="evidence" value="ECO:0007669"/>
    <property type="project" value="TreeGrafter"/>
</dbReference>
<keyword evidence="5" id="KW-0520">NAD</keyword>
<accession>A0A1I1N291</accession>
<proteinExistence type="inferred from homology"/>
<reference evidence="10" key="1">
    <citation type="submission" date="2016-10" db="EMBL/GenBank/DDBJ databases">
        <authorList>
            <person name="Varghese N."/>
            <person name="Submissions S."/>
        </authorList>
    </citation>
    <scope>NUCLEOTIDE SEQUENCE [LARGE SCALE GENOMIC DNA]</scope>
    <source>
        <strain evidence="10">DSM 23439</strain>
    </source>
</reference>